<keyword evidence="3" id="KW-1133">Transmembrane helix</keyword>
<feature type="domain" description="Protein kinase" evidence="4">
    <location>
        <begin position="40"/>
        <end position="305"/>
    </location>
</feature>
<evidence type="ECO:0000313" key="6">
    <source>
        <dbReference type="Proteomes" id="UP000295198"/>
    </source>
</evidence>
<dbReference type="Proteomes" id="UP000295198">
    <property type="component" value="Unassembled WGS sequence"/>
</dbReference>
<feature type="region of interest" description="Disordered" evidence="2">
    <location>
        <begin position="577"/>
        <end position="602"/>
    </location>
</feature>
<dbReference type="InterPro" id="IPR000719">
    <property type="entry name" value="Prot_kinase_dom"/>
</dbReference>
<keyword evidence="3" id="KW-0472">Membrane</keyword>
<comment type="caution">
    <text evidence="5">The sequence shown here is derived from an EMBL/GenBank/DDBJ whole genome shotgun (WGS) entry which is preliminary data.</text>
</comment>
<dbReference type="InterPro" id="IPR011009">
    <property type="entry name" value="Kinase-like_dom_sf"/>
</dbReference>
<dbReference type="EMBL" id="SDKM01000029">
    <property type="protein sequence ID" value="RYP83790.1"/>
    <property type="molecule type" value="Genomic_DNA"/>
</dbReference>
<feature type="compositionally biased region" description="Low complexity" evidence="2">
    <location>
        <begin position="424"/>
        <end position="444"/>
    </location>
</feature>
<dbReference type="CDD" id="cd13973">
    <property type="entry name" value="PK_MviN-like"/>
    <property type="match status" value="1"/>
</dbReference>
<accession>A0A4Q4Z7G6</accession>
<dbReference type="PROSITE" id="PS50011">
    <property type="entry name" value="PROTEIN_KINASE_DOM"/>
    <property type="match status" value="1"/>
</dbReference>
<evidence type="ECO:0000259" key="4">
    <source>
        <dbReference type="PROSITE" id="PS50011"/>
    </source>
</evidence>
<evidence type="ECO:0000256" key="1">
    <source>
        <dbReference type="ARBA" id="ARBA00023170"/>
    </source>
</evidence>
<gene>
    <name evidence="5" type="ORF">EKO23_17970</name>
</gene>
<feature type="compositionally biased region" description="Low complexity" evidence="2">
    <location>
        <begin position="584"/>
        <end position="599"/>
    </location>
</feature>
<dbReference type="SUPFAM" id="SSF49785">
    <property type="entry name" value="Galactose-binding domain-like"/>
    <property type="match status" value="1"/>
</dbReference>
<feature type="transmembrane region" description="Helical" evidence="3">
    <location>
        <begin position="555"/>
        <end position="573"/>
    </location>
</feature>
<feature type="region of interest" description="Disordered" evidence="2">
    <location>
        <begin position="321"/>
        <end position="547"/>
    </location>
</feature>
<keyword evidence="6" id="KW-1185">Reference proteome</keyword>
<dbReference type="OrthoDB" id="9786339at2"/>
<dbReference type="AlphaFoldDB" id="A0A4Q4Z7G6"/>
<dbReference type="GO" id="GO:0004672">
    <property type="term" value="F:protein kinase activity"/>
    <property type="evidence" value="ECO:0007669"/>
    <property type="project" value="InterPro"/>
</dbReference>
<feature type="compositionally biased region" description="Low complexity" evidence="2">
    <location>
        <begin position="321"/>
        <end position="343"/>
    </location>
</feature>
<name>A0A4Q4Z7G6_9ACTN</name>
<feature type="region of interest" description="Disordered" evidence="2">
    <location>
        <begin position="1"/>
        <end position="30"/>
    </location>
</feature>
<dbReference type="GO" id="GO:0005524">
    <property type="term" value="F:ATP binding"/>
    <property type="evidence" value="ECO:0007669"/>
    <property type="project" value="InterPro"/>
</dbReference>
<dbReference type="Gene3D" id="3.30.200.20">
    <property type="entry name" value="Phosphorylase Kinase, domain 1"/>
    <property type="match status" value="1"/>
</dbReference>
<dbReference type="Gene3D" id="1.10.510.10">
    <property type="entry name" value="Transferase(Phosphotransferase) domain 1"/>
    <property type="match status" value="1"/>
</dbReference>
<reference evidence="5 6" key="1">
    <citation type="submission" date="2019-01" db="EMBL/GenBank/DDBJ databases">
        <title>Nocardioides guangzhouensis sp. nov., an actinobacterium isolated from soil.</title>
        <authorList>
            <person name="Fu Y."/>
            <person name="Cai Y."/>
            <person name="Lin Z."/>
            <person name="Chen P."/>
        </authorList>
    </citation>
    <scope>NUCLEOTIDE SEQUENCE [LARGE SCALE GENOMIC DNA]</scope>
    <source>
        <strain evidence="5 6">130</strain>
    </source>
</reference>
<dbReference type="SUPFAM" id="SSF56112">
    <property type="entry name" value="Protein kinase-like (PK-like)"/>
    <property type="match status" value="1"/>
</dbReference>
<dbReference type="InterPro" id="IPR008979">
    <property type="entry name" value="Galactose-bd-like_sf"/>
</dbReference>
<dbReference type="Gene3D" id="2.60.120.260">
    <property type="entry name" value="Galactose-binding domain-like"/>
    <property type="match status" value="1"/>
</dbReference>
<evidence type="ECO:0000256" key="3">
    <source>
        <dbReference type="SAM" id="Phobius"/>
    </source>
</evidence>
<protein>
    <recommendedName>
        <fullName evidence="4">Protein kinase domain-containing protein</fullName>
    </recommendedName>
</protein>
<sequence>MRVGRRGPGQTEQAAPRSERGEEQVVPGSTRAGDLLTGRYRLVDLLSEARGGRFWRAWDTVLSRHVAVHLIPEGDERAEALMEAARRSATLFDPHLLRVLDADHADGMVFVVNEWGEGESLDHLLADQPLSPRRAAWLTAEVGSMLVTAHEQGIAHGRLVPENVLIDETGAVKVIGFACDAALNGIVEGRISTDVVDLAAVLYAALTGKWPGISRSAVPAAPQEHGRPLRPRQVRAGVPRTLDALCDEVLSPYLTGADHGFDSAGAIVAALEEYVGDLAAVAEAEARSHRGNTSPRIPRIDAPLALAPEISAAAAAAAAAGTGPATDTGTGAAAVTTNGAGDAPAELPTDTPPVGPAGPVAPGTPPAPDDAPDLPGDGTVAMSALAPDVDERGAAPQDATDLEGSDSGPAAPVATEPEGPPDQAPASSPEAATAPAEEVPAHTPDGPGDQTQAEAPVFDDGDDAEWSSGAWMTARSDPAPPPPPFDEAPERPLFAPDPPEGRAARVPRSPAPDTHGGTGAGYWPWGNDSGTLPPAPPEEDDEADGRVPGRSSLRIAALIALAAVVLLAMVYAFNRGRDSGSDDASPQQPTRTPTTSAPSEQPFRIAGVQDFDPYGDPPEENPELAPLAIDGKADTAWVSNRYDQQFGPGGLKPGVGLLVDLGQARDVGSVDVTLQGSPTTVELLGTTDEAAPTGIDGLDELASGEATGTEVTLEPEKPTSARWLVVWLTRAPDVGGGFRGAVAEIAVNP</sequence>
<keyword evidence="1" id="KW-0675">Receptor</keyword>
<proteinExistence type="predicted"/>
<evidence type="ECO:0000256" key="2">
    <source>
        <dbReference type="SAM" id="MobiDB-lite"/>
    </source>
</evidence>
<keyword evidence="3" id="KW-0812">Transmembrane</keyword>
<organism evidence="5 6">
    <name type="scientific">Nocardioides guangzhouensis</name>
    <dbReference type="NCBI Taxonomy" id="2497878"/>
    <lineage>
        <taxon>Bacteria</taxon>
        <taxon>Bacillati</taxon>
        <taxon>Actinomycetota</taxon>
        <taxon>Actinomycetes</taxon>
        <taxon>Propionibacteriales</taxon>
        <taxon>Nocardioidaceae</taxon>
        <taxon>Nocardioides</taxon>
    </lineage>
</organism>
<dbReference type="SMART" id="SM00220">
    <property type="entry name" value="S_TKc"/>
    <property type="match status" value="1"/>
</dbReference>
<evidence type="ECO:0000313" key="5">
    <source>
        <dbReference type="EMBL" id="RYP83790.1"/>
    </source>
</evidence>